<evidence type="ECO:0000313" key="4">
    <source>
        <dbReference type="Proteomes" id="UP000664521"/>
    </source>
</evidence>
<feature type="transmembrane region" description="Helical" evidence="2">
    <location>
        <begin position="6"/>
        <end position="25"/>
    </location>
</feature>
<reference evidence="3" key="1">
    <citation type="submission" date="2021-03" db="EMBL/GenBank/DDBJ databases">
        <authorList>
            <person name="Tagirdzhanova G."/>
        </authorList>
    </citation>
    <scope>NUCLEOTIDE SEQUENCE</scope>
</reference>
<organism evidence="3 4">
    <name type="scientific">Heterodermia speciosa</name>
    <dbReference type="NCBI Taxonomy" id="116794"/>
    <lineage>
        <taxon>Eukaryota</taxon>
        <taxon>Fungi</taxon>
        <taxon>Dikarya</taxon>
        <taxon>Ascomycota</taxon>
        <taxon>Pezizomycotina</taxon>
        <taxon>Lecanoromycetes</taxon>
        <taxon>OSLEUM clade</taxon>
        <taxon>Lecanoromycetidae</taxon>
        <taxon>Caliciales</taxon>
        <taxon>Physciaceae</taxon>
        <taxon>Heterodermia</taxon>
    </lineage>
</organism>
<keyword evidence="2" id="KW-1133">Transmembrane helix</keyword>
<feature type="compositionally biased region" description="Gly residues" evidence="1">
    <location>
        <begin position="77"/>
        <end position="91"/>
    </location>
</feature>
<dbReference type="Proteomes" id="UP000664521">
    <property type="component" value="Unassembled WGS sequence"/>
</dbReference>
<feature type="compositionally biased region" description="Basic and acidic residues" evidence="1">
    <location>
        <begin position="178"/>
        <end position="201"/>
    </location>
</feature>
<sequence length="244" mass="26008">MASGGWYFLIFLALLILAAVAWIVFTRLRARRQGLPAPSLSSYNPFANRHRSSQPSTTRSGGVIAWAKSKIDSVRGAGRGAGYGPAGGAGQHRGLDPDGAWDTRVGDEADAYGQGGGYYEEQELGLHPPAAEAGGSYAGGGYGGSRSQALPEYGAEQVERGRSRSRDEEAFIGGGQRGLDERYDEEMGRKDPFGDGAERSVLRGVDGPGPVELEGGSGGLRVQKEKGRHDDSPTERRSMFRENM</sequence>
<evidence type="ECO:0000256" key="1">
    <source>
        <dbReference type="SAM" id="MobiDB-lite"/>
    </source>
</evidence>
<protein>
    <submittedName>
        <fullName evidence="3">Uncharacterized protein</fullName>
    </submittedName>
</protein>
<keyword evidence="2" id="KW-0812">Transmembrane</keyword>
<keyword evidence="4" id="KW-1185">Reference proteome</keyword>
<feature type="region of interest" description="Disordered" evidence="1">
    <location>
        <begin position="151"/>
        <end position="244"/>
    </location>
</feature>
<dbReference type="EMBL" id="CAJPDS010000034">
    <property type="protein sequence ID" value="CAF9923763.1"/>
    <property type="molecule type" value="Genomic_DNA"/>
</dbReference>
<keyword evidence="2" id="KW-0472">Membrane</keyword>
<evidence type="ECO:0000313" key="3">
    <source>
        <dbReference type="EMBL" id="CAF9923763.1"/>
    </source>
</evidence>
<comment type="caution">
    <text evidence="3">The sequence shown here is derived from an EMBL/GenBank/DDBJ whole genome shotgun (WGS) entry which is preliminary data.</text>
</comment>
<accession>A0A8H3FFX2</accession>
<feature type="compositionally biased region" description="Basic and acidic residues" evidence="1">
    <location>
        <begin position="222"/>
        <end position="244"/>
    </location>
</feature>
<proteinExistence type="predicted"/>
<dbReference type="OrthoDB" id="5414285at2759"/>
<gene>
    <name evidence="3" type="ORF">HETSPECPRED_005414</name>
</gene>
<evidence type="ECO:0000256" key="2">
    <source>
        <dbReference type="SAM" id="Phobius"/>
    </source>
</evidence>
<feature type="region of interest" description="Disordered" evidence="1">
    <location>
        <begin position="77"/>
        <end position="107"/>
    </location>
</feature>
<name>A0A8H3FFX2_9LECA</name>
<dbReference type="AlphaFoldDB" id="A0A8H3FFX2"/>
<feature type="compositionally biased region" description="Basic and acidic residues" evidence="1">
    <location>
        <begin position="157"/>
        <end position="169"/>
    </location>
</feature>